<dbReference type="InterPro" id="IPR052622">
    <property type="entry name" value="Glycosyltransferase_G1"/>
</dbReference>
<gene>
    <name evidence="1" type="ORF">LAMO00422_LOCUS5711</name>
</gene>
<evidence type="ECO:0000313" key="1">
    <source>
        <dbReference type="EMBL" id="CAD8440179.1"/>
    </source>
</evidence>
<name>A0A7S0D0Z1_9EUKA</name>
<dbReference type="PANTHER" id="PTHR46660">
    <property type="match status" value="1"/>
</dbReference>
<dbReference type="Pfam" id="PF13692">
    <property type="entry name" value="Glyco_trans_1_4"/>
    <property type="match status" value="1"/>
</dbReference>
<proteinExistence type="predicted"/>
<dbReference type="EMBL" id="HBEM01008142">
    <property type="protein sequence ID" value="CAD8440179.1"/>
    <property type="molecule type" value="Transcribed_RNA"/>
</dbReference>
<protein>
    <recommendedName>
        <fullName evidence="2">Glycosyl transferase family 1 domain-containing protein</fullName>
    </recommendedName>
</protein>
<dbReference type="PANTHER" id="PTHR46660:SF2">
    <property type="entry name" value="GLYCOSYLTRANSFERASE 1 DOMAIN-CONTAINING PROTEIN 1"/>
    <property type="match status" value="1"/>
</dbReference>
<dbReference type="AlphaFoldDB" id="A0A7S0D0Z1"/>
<sequence length="242" mass="26643">MSTNVKSKIRIIPQAVQIPHLCTPLAQPEVSFEADEKPHTPRSHVFFLPASIRAVKDPLYLVQAFKTWHQSYPHLGVTLRIAGAPLDSKMVAKLKRECGPGVEYVGLLTREQTIGEMRRCAAVINSSVSEGMSGVILEAMALGKSPVIVRAIEGNLDIVSHNKTGYTYKTPKKFLAIAKAIVEYRNTPTSEAKRKTVDERSGVEIAPPQEVIENAVKVVRSEHSTEKEATEYRSVVAELISS</sequence>
<organism evidence="1">
    <name type="scientific">Amorphochlora amoebiformis</name>
    <dbReference type="NCBI Taxonomy" id="1561963"/>
    <lineage>
        <taxon>Eukaryota</taxon>
        <taxon>Sar</taxon>
        <taxon>Rhizaria</taxon>
        <taxon>Cercozoa</taxon>
        <taxon>Chlorarachniophyceae</taxon>
        <taxon>Amorphochlora</taxon>
    </lineage>
</organism>
<evidence type="ECO:0008006" key="2">
    <source>
        <dbReference type="Google" id="ProtNLM"/>
    </source>
</evidence>
<dbReference type="Gene3D" id="3.40.50.2000">
    <property type="entry name" value="Glycogen Phosphorylase B"/>
    <property type="match status" value="1"/>
</dbReference>
<reference evidence="1" key="1">
    <citation type="submission" date="2021-01" db="EMBL/GenBank/DDBJ databases">
        <authorList>
            <person name="Corre E."/>
            <person name="Pelletier E."/>
            <person name="Niang G."/>
            <person name="Scheremetjew M."/>
            <person name="Finn R."/>
            <person name="Kale V."/>
            <person name="Holt S."/>
            <person name="Cochrane G."/>
            <person name="Meng A."/>
            <person name="Brown T."/>
            <person name="Cohen L."/>
        </authorList>
    </citation>
    <scope>NUCLEOTIDE SEQUENCE</scope>
    <source>
        <strain evidence="1">CCMP2058</strain>
    </source>
</reference>
<dbReference type="CDD" id="cd03801">
    <property type="entry name" value="GT4_PimA-like"/>
    <property type="match status" value="1"/>
</dbReference>
<accession>A0A7S0D0Z1</accession>
<dbReference type="SUPFAM" id="SSF53756">
    <property type="entry name" value="UDP-Glycosyltransferase/glycogen phosphorylase"/>
    <property type="match status" value="1"/>
</dbReference>